<sequence length="513" mass="59581">MTNKRKVFKDYHQGQLMLLPPSLEELISAHHPVRLVNSVIDRVNTEVLERKYKGGGSSSYHPKMLLKVLVYGYLSNVYSSRKLEASLAENIHFMWISGMSKPDHNTLARFRSDRLKDDLKVIFAQVVQLLVEEGMVGIKELYTDGTKIEANANRYSFVWGKAINTSKERIGRQLEELWEYTQRLAEEELSTTPEMDFKAIDANKVEQTVAKIDRALSGKRVSKKVKQKLNYAKKNWPGKLREYEQKQAILQNRNSYSKTDHEATFMRMKDDHMLNGQLKPAYNWQISTSSQFIVNTTLHQTTTDTQTLKPHLEQFKQLYKTTPKSLCADAGYGSEENYSYLQEEQIEPYVKYNYFHKEQTKKWKEDPFRADNLHYDEQSDKLYCPMGQPMDKTGEQTRLTKTGYQQHLSLYKAKNCNGCPLRPRCHKAEGNRTVQLNHGLRKLKEKVRRNLHSDEGLRHRANRPADVEATFGIIKHNKGFKRFMLRGLEKVEIETLLISIAHNISKMGNLRAA</sequence>
<dbReference type="PANTHER" id="PTHR33408:SF2">
    <property type="entry name" value="TRANSPOSASE DDE DOMAIN-CONTAINING PROTEIN"/>
    <property type="match status" value="1"/>
</dbReference>
<feature type="domain" description="Transposase InsH N-terminal" evidence="1">
    <location>
        <begin position="22"/>
        <end position="112"/>
    </location>
</feature>
<organism evidence="3 4">
    <name type="scientific">Roseivirga spongicola</name>
    <dbReference type="NCBI Taxonomy" id="333140"/>
    <lineage>
        <taxon>Bacteria</taxon>
        <taxon>Pseudomonadati</taxon>
        <taxon>Bacteroidota</taxon>
        <taxon>Cytophagia</taxon>
        <taxon>Cytophagales</taxon>
        <taxon>Roseivirgaceae</taxon>
        <taxon>Roseivirga</taxon>
    </lineage>
</organism>
<dbReference type="RefSeq" id="WP_068219147.1">
    <property type="nucleotide sequence ID" value="NZ_CP139724.1"/>
</dbReference>
<dbReference type="Pfam" id="PF05598">
    <property type="entry name" value="DUF772"/>
    <property type="match status" value="1"/>
</dbReference>
<name>A0A150XAA9_9BACT</name>
<gene>
    <name evidence="3" type="ORF">AWW68_07130</name>
</gene>
<comment type="caution">
    <text evidence="3">The sequence shown here is derived from an EMBL/GenBank/DDBJ whole genome shotgun (WGS) entry which is preliminary data.</text>
</comment>
<dbReference type="STRING" id="333140.AWW68_07130"/>
<dbReference type="Proteomes" id="UP000075606">
    <property type="component" value="Unassembled WGS sequence"/>
</dbReference>
<accession>A0A150XAA9</accession>
<evidence type="ECO:0000313" key="3">
    <source>
        <dbReference type="EMBL" id="KYG75602.1"/>
    </source>
</evidence>
<dbReference type="InterPro" id="IPR008490">
    <property type="entry name" value="Transposase_InsH_N"/>
</dbReference>
<proteinExistence type="predicted"/>
<dbReference type="InterPro" id="IPR047629">
    <property type="entry name" value="IS1182_transpos"/>
</dbReference>
<evidence type="ECO:0000313" key="4">
    <source>
        <dbReference type="Proteomes" id="UP000075606"/>
    </source>
</evidence>
<dbReference type="InterPro" id="IPR025668">
    <property type="entry name" value="Tnp_DDE_dom"/>
</dbReference>
<dbReference type="PANTHER" id="PTHR33408">
    <property type="entry name" value="TRANSPOSASE"/>
    <property type="match status" value="1"/>
</dbReference>
<feature type="domain" description="Transposase DDE" evidence="2">
    <location>
        <begin position="383"/>
        <end position="507"/>
    </location>
</feature>
<dbReference type="Pfam" id="PF13751">
    <property type="entry name" value="DDE_Tnp_1_6"/>
    <property type="match status" value="1"/>
</dbReference>
<dbReference type="EMBL" id="LRPC01000012">
    <property type="protein sequence ID" value="KYG75602.1"/>
    <property type="molecule type" value="Genomic_DNA"/>
</dbReference>
<dbReference type="NCBIfam" id="NF033551">
    <property type="entry name" value="transpos_IS1182"/>
    <property type="match status" value="1"/>
</dbReference>
<dbReference type="OrthoDB" id="1121830at2"/>
<protein>
    <submittedName>
        <fullName evidence="3">Transposase</fullName>
    </submittedName>
</protein>
<evidence type="ECO:0000259" key="1">
    <source>
        <dbReference type="Pfam" id="PF05598"/>
    </source>
</evidence>
<keyword evidence="4" id="KW-1185">Reference proteome</keyword>
<dbReference type="AlphaFoldDB" id="A0A150XAA9"/>
<reference evidence="3 4" key="1">
    <citation type="submission" date="2016-01" db="EMBL/GenBank/DDBJ databases">
        <title>Genome sequencing of Roseivirga spongicola UST030701-084.</title>
        <authorList>
            <person name="Selvaratnam C."/>
            <person name="Thevarajoo S."/>
            <person name="Goh K.M."/>
            <person name="Ee R."/>
            <person name="Chan K.-G."/>
            <person name="Chong C.S."/>
        </authorList>
    </citation>
    <scope>NUCLEOTIDE SEQUENCE [LARGE SCALE GENOMIC DNA]</scope>
    <source>
        <strain evidence="3 4">UST030701-084</strain>
    </source>
</reference>
<evidence type="ECO:0000259" key="2">
    <source>
        <dbReference type="Pfam" id="PF13751"/>
    </source>
</evidence>